<keyword evidence="2" id="KW-1185">Reference proteome</keyword>
<dbReference type="Pfam" id="PF18759">
    <property type="entry name" value="Plavaka"/>
    <property type="match status" value="1"/>
</dbReference>
<dbReference type="STRING" id="1314785.A0A165DWW6"/>
<organism evidence="1 2">
    <name type="scientific">Laetiporus sulphureus 93-53</name>
    <dbReference type="NCBI Taxonomy" id="1314785"/>
    <lineage>
        <taxon>Eukaryota</taxon>
        <taxon>Fungi</taxon>
        <taxon>Dikarya</taxon>
        <taxon>Basidiomycota</taxon>
        <taxon>Agaricomycotina</taxon>
        <taxon>Agaricomycetes</taxon>
        <taxon>Polyporales</taxon>
        <taxon>Laetiporus</taxon>
    </lineage>
</organism>
<dbReference type="InterPro" id="IPR041078">
    <property type="entry name" value="Plavaka"/>
</dbReference>
<dbReference type="OrthoDB" id="2418900at2759"/>
<protein>
    <submittedName>
        <fullName evidence="1">Uncharacterized protein</fullName>
    </submittedName>
</protein>
<evidence type="ECO:0000313" key="2">
    <source>
        <dbReference type="Proteomes" id="UP000076871"/>
    </source>
</evidence>
<proteinExistence type="predicted"/>
<dbReference type="AlphaFoldDB" id="A0A165DWW6"/>
<evidence type="ECO:0000313" key="1">
    <source>
        <dbReference type="EMBL" id="KZT05795.1"/>
    </source>
</evidence>
<accession>A0A165DWW6</accession>
<dbReference type="Proteomes" id="UP000076871">
    <property type="component" value="Unassembled WGS sequence"/>
</dbReference>
<dbReference type="GeneID" id="63827814"/>
<name>A0A165DWW6_9APHY</name>
<gene>
    <name evidence="1" type="ORF">LAESUDRAFT_737368</name>
</gene>
<reference evidence="1 2" key="1">
    <citation type="journal article" date="2016" name="Mol. Biol. Evol.">
        <title>Comparative Genomics of Early-Diverging Mushroom-Forming Fungi Provides Insights into the Origins of Lignocellulose Decay Capabilities.</title>
        <authorList>
            <person name="Nagy L.G."/>
            <person name="Riley R."/>
            <person name="Tritt A."/>
            <person name="Adam C."/>
            <person name="Daum C."/>
            <person name="Floudas D."/>
            <person name="Sun H."/>
            <person name="Yadav J.S."/>
            <person name="Pangilinan J."/>
            <person name="Larsson K.H."/>
            <person name="Matsuura K."/>
            <person name="Barry K."/>
            <person name="Labutti K."/>
            <person name="Kuo R."/>
            <person name="Ohm R.A."/>
            <person name="Bhattacharya S.S."/>
            <person name="Shirouzu T."/>
            <person name="Yoshinaga Y."/>
            <person name="Martin F.M."/>
            <person name="Grigoriev I.V."/>
            <person name="Hibbett D.S."/>
        </authorList>
    </citation>
    <scope>NUCLEOTIDE SEQUENCE [LARGE SCALE GENOMIC DNA]</scope>
    <source>
        <strain evidence="1 2">93-53</strain>
    </source>
</reference>
<dbReference type="RefSeq" id="XP_040763535.1">
    <property type="nucleotide sequence ID" value="XM_040910785.1"/>
</dbReference>
<dbReference type="InParanoid" id="A0A165DWW6"/>
<dbReference type="EMBL" id="KV427628">
    <property type="protein sequence ID" value="KZT05795.1"/>
    <property type="molecule type" value="Genomic_DNA"/>
</dbReference>
<sequence>MGNMAFQGHMSYAPERVTHNGMQEYSEMCTGAVVASMILASDKIQLSVFGNDKMACNIDKVTRHQPLAHATTLLGYISVPKLKCFEEKTRSNVQYQLFHHCMSKAGQQGMQMLCADGHIHVVFLILAAYIANYPEQCLIVCCKENHCPCCIVDPKARGEPCASTPRSYGDEDQCVETEGLRPVYSLFWADLPHTNIFAYFLSDILHQLHKGIFKDHFVTWCTALLGKKDLDHCFQAMSEHAHLCYFKDGISGVSQWTEKEQKKMQKVFMELLTDAIDKCTVHVLHSELSLTHMKQDAFIEADIQKHFNIPKLHVLVHYIDAIHSLGTLDGFNTETSECLHIDYAKKAYQVTNRKEYISQMTTWLQRQEALVRQDAYLHWVDKVKNDLDVIEKSEYHDAEDDDEEDDNVQAAEDAEEGYRALCQLMNSNIKCTYQLPKQLIFCWVSVDDISTHFEAGHRKPIPAHFDTVLIVLDRETYHECEGLQAAQVCLIFSVPQHLACTNDVLAYIYWFRPFRAKHAESGYYVTEHSTGIINVNSISRSCHLIPEFRDGPVDPAWTPSDMLSRHVQFHLNSHIDFFMFELCEGMVGSR</sequence>